<dbReference type="EMBL" id="CAKOFQ010006773">
    <property type="protein sequence ID" value="CAH1970329.1"/>
    <property type="molecule type" value="Genomic_DNA"/>
</dbReference>
<comment type="caution">
    <text evidence="1">The sequence shown here is derived from an EMBL/GenBank/DDBJ whole genome shotgun (WGS) entry which is preliminary data.</text>
</comment>
<sequence>MSDRVQGPATQTPFNLLRYLDRIHTAGSQTQLPTSHRPLYEHKLSPLLRSRSCYQITIPISN</sequence>
<accession>A0A9P0P473</accession>
<proteinExistence type="predicted"/>
<dbReference type="Proteomes" id="UP001152888">
    <property type="component" value="Unassembled WGS sequence"/>
</dbReference>
<gene>
    <name evidence="1" type="ORF">ACAOBT_LOCUS8868</name>
</gene>
<evidence type="ECO:0000313" key="1">
    <source>
        <dbReference type="EMBL" id="CAH1970329.1"/>
    </source>
</evidence>
<organism evidence="1 2">
    <name type="scientific">Acanthoscelides obtectus</name>
    <name type="common">Bean weevil</name>
    <name type="synonym">Bruchus obtectus</name>
    <dbReference type="NCBI Taxonomy" id="200917"/>
    <lineage>
        <taxon>Eukaryota</taxon>
        <taxon>Metazoa</taxon>
        <taxon>Ecdysozoa</taxon>
        <taxon>Arthropoda</taxon>
        <taxon>Hexapoda</taxon>
        <taxon>Insecta</taxon>
        <taxon>Pterygota</taxon>
        <taxon>Neoptera</taxon>
        <taxon>Endopterygota</taxon>
        <taxon>Coleoptera</taxon>
        <taxon>Polyphaga</taxon>
        <taxon>Cucujiformia</taxon>
        <taxon>Chrysomeloidea</taxon>
        <taxon>Chrysomelidae</taxon>
        <taxon>Bruchinae</taxon>
        <taxon>Bruchini</taxon>
        <taxon>Acanthoscelides</taxon>
    </lineage>
</organism>
<protein>
    <submittedName>
        <fullName evidence="1">Uncharacterized protein</fullName>
    </submittedName>
</protein>
<evidence type="ECO:0000313" key="2">
    <source>
        <dbReference type="Proteomes" id="UP001152888"/>
    </source>
</evidence>
<keyword evidence="2" id="KW-1185">Reference proteome</keyword>
<reference evidence="1" key="1">
    <citation type="submission" date="2022-03" db="EMBL/GenBank/DDBJ databases">
        <authorList>
            <person name="Sayadi A."/>
        </authorList>
    </citation>
    <scope>NUCLEOTIDE SEQUENCE</scope>
</reference>
<dbReference type="AlphaFoldDB" id="A0A9P0P473"/>
<name>A0A9P0P473_ACAOB</name>